<feature type="chain" id="PRO_5043620249" evidence="1">
    <location>
        <begin position="29"/>
        <end position="177"/>
    </location>
</feature>
<reference evidence="2 3" key="1">
    <citation type="submission" date="2019-10" db="EMBL/GenBank/DDBJ databases">
        <authorList>
            <person name="Palmer J.M."/>
        </authorList>
    </citation>
    <scope>NUCLEOTIDE SEQUENCE [LARGE SCALE GENOMIC DNA]</scope>
    <source>
        <strain evidence="2 3">TWF694</strain>
    </source>
</reference>
<dbReference type="AlphaFoldDB" id="A0AAV9X9I8"/>
<protein>
    <submittedName>
        <fullName evidence="2">Uncharacterized protein</fullName>
    </submittedName>
</protein>
<proteinExistence type="predicted"/>
<gene>
    <name evidence="2" type="ORF">TWF694_010315</name>
</gene>
<evidence type="ECO:0000256" key="1">
    <source>
        <dbReference type="SAM" id="SignalP"/>
    </source>
</evidence>
<accession>A0AAV9X9I8</accession>
<keyword evidence="1" id="KW-0732">Signal</keyword>
<feature type="signal peptide" evidence="1">
    <location>
        <begin position="1"/>
        <end position="28"/>
    </location>
</feature>
<comment type="caution">
    <text evidence="2">The sequence shown here is derived from an EMBL/GenBank/DDBJ whole genome shotgun (WGS) entry which is preliminary data.</text>
</comment>
<keyword evidence="3" id="KW-1185">Reference proteome</keyword>
<dbReference type="Proteomes" id="UP001365542">
    <property type="component" value="Unassembled WGS sequence"/>
</dbReference>
<evidence type="ECO:0000313" key="3">
    <source>
        <dbReference type="Proteomes" id="UP001365542"/>
    </source>
</evidence>
<evidence type="ECO:0000313" key="2">
    <source>
        <dbReference type="EMBL" id="KAK6538742.1"/>
    </source>
</evidence>
<dbReference type="EMBL" id="JAVHJO010000007">
    <property type="protein sequence ID" value="KAK6538742.1"/>
    <property type="molecule type" value="Genomic_DNA"/>
</dbReference>
<name>A0AAV9X9I8_9PEZI</name>
<organism evidence="2 3">
    <name type="scientific">Orbilia ellipsospora</name>
    <dbReference type="NCBI Taxonomy" id="2528407"/>
    <lineage>
        <taxon>Eukaryota</taxon>
        <taxon>Fungi</taxon>
        <taxon>Dikarya</taxon>
        <taxon>Ascomycota</taxon>
        <taxon>Pezizomycotina</taxon>
        <taxon>Orbiliomycetes</taxon>
        <taxon>Orbiliales</taxon>
        <taxon>Orbiliaceae</taxon>
        <taxon>Orbilia</taxon>
    </lineage>
</organism>
<sequence length="177" mass="19589">MKFLYSLVSSFLPLLIFITLSIPAPTAAIPVNRAHKFSYPPYTLVVIGPNGIKTTLTVTYKTITWNGPTQTRNPVVPSTTDECTNTATVTKWRTKTKYRTKTQTKTETKVVMSTTEKWHTSVVTKVVTKTKTEKETETDVSTVTETSSGPTVTETLRLTMTVIGRNSTITTSLGKHL</sequence>